<evidence type="ECO:0000256" key="2">
    <source>
        <dbReference type="SAM" id="Phobius"/>
    </source>
</evidence>
<feature type="compositionally biased region" description="Basic and acidic residues" evidence="1">
    <location>
        <begin position="302"/>
        <end position="314"/>
    </location>
</feature>
<feature type="transmembrane region" description="Helical" evidence="2">
    <location>
        <begin position="166"/>
        <end position="187"/>
    </location>
</feature>
<feature type="domain" description="Transmembrane protein PVRIG immunoglobulin-like" evidence="3">
    <location>
        <begin position="37"/>
        <end position="148"/>
    </location>
</feature>
<dbReference type="InterPro" id="IPR034452">
    <property type="entry name" value="TM_PVRIG"/>
</dbReference>
<name>A0A8C3WU58_9CETA</name>
<keyword evidence="2" id="KW-1133">Transmembrane helix</keyword>
<gene>
    <name evidence="4" type="primary">PVRIG</name>
</gene>
<dbReference type="PANTHER" id="PTHR39220:SF1">
    <property type="entry name" value="TRANSMEMBRANE PROTEIN PVRIG"/>
    <property type="match status" value="1"/>
</dbReference>
<protein>
    <submittedName>
        <fullName evidence="4">PVR related immunoglobulin domain containing</fullName>
    </submittedName>
</protein>
<dbReference type="GO" id="GO:0005886">
    <property type="term" value="C:plasma membrane"/>
    <property type="evidence" value="ECO:0007669"/>
    <property type="project" value="TreeGrafter"/>
</dbReference>
<feature type="compositionally biased region" description="Low complexity" evidence="1">
    <location>
        <begin position="1"/>
        <end position="12"/>
    </location>
</feature>
<dbReference type="Ensembl" id="ENSCWAT00000019330.1">
    <property type="protein sequence ID" value="ENSCWAP00000017819.1"/>
    <property type="gene ID" value="ENSCWAG00000013707.1"/>
</dbReference>
<dbReference type="AlphaFoldDB" id="A0A8C3WU58"/>
<organism evidence="4 5">
    <name type="scientific">Catagonus wagneri</name>
    <name type="common">Chacoan peccary</name>
    <dbReference type="NCBI Taxonomy" id="51154"/>
    <lineage>
        <taxon>Eukaryota</taxon>
        <taxon>Metazoa</taxon>
        <taxon>Chordata</taxon>
        <taxon>Craniata</taxon>
        <taxon>Vertebrata</taxon>
        <taxon>Euteleostomi</taxon>
        <taxon>Mammalia</taxon>
        <taxon>Eutheria</taxon>
        <taxon>Laurasiatheria</taxon>
        <taxon>Artiodactyla</taxon>
        <taxon>Suina</taxon>
        <taxon>Tayassuidae</taxon>
        <taxon>Catagonus</taxon>
    </lineage>
</organism>
<dbReference type="Pfam" id="PF25456">
    <property type="entry name" value="Ig_PVRIG"/>
    <property type="match status" value="1"/>
</dbReference>
<dbReference type="GO" id="GO:0050860">
    <property type="term" value="P:negative regulation of T cell receptor signaling pathway"/>
    <property type="evidence" value="ECO:0007669"/>
    <property type="project" value="InterPro"/>
</dbReference>
<evidence type="ECO:0000256" key="1">
    <source>
        <dbReference type="SAM" id="MobiDB-lite"/>
    </source>
</evidence>
<dbReference type="InterPro" id="IPR057367">
    <property type="entry name" value="Ig_PVRIG"/>
</dbReference>
<keyword evidence="5" id="KW-1185">Reference proteome</keyword>
<keyword evidence="2" id="KW-0472">Membrane</keyword>
<sequence>GRTSSQLPLQCLSPPPPHPSSGLPWALVLCLYPPETPKVWVQVQMEATESLSFTVRCGFLGSGSISLVTVSYGGPEGAGGTTLAVLHPKFGTQHWVPACQAHWDTRSSISLTLEGSEGRNFRPNATFCCKFTSFPEGSQEACGNLSLSTDEGLAAPTPAPVLRADLVGILGVSGVFFFGSIYLLCLLHRQRHCLSHPDTTAPRHRAGQASAASLHTPYATVNTSYLCPTTQHSVFAPRPPPKWATLPTHAARGPQSLAPWTPPARSARSSFISVENRLYAQAGTGTRPLHARPAPSPLPDPLGHRPTKEDLGAR</sequence>
<dbReference type="PANTHER" id="PTHR39220">
    <property type="entry name" value="TRANSMEMBRANE PROTEIN PVRIG"/>
    <property type="match status" value="1"/>
</dbReference>
<evidence type="ECO:0000259" key="3">
    <source>
        <dbReference type="Pfam" id="PF25456"/>
    </source>
</evidence>
<feature type="region of interest" description="Disordered" evidence="1">
    <location>
        <begin position="282"/>
        <end position="314"/>
    </location>
</feature>
<proteinExistence type="predicted"/>
<dbReference type="GO" id="GO:0038023">
    <property type="term" value="F:signaling receptor activity"/>
    <property type="evidence" value="ECO:0007669"/>
    <property type="project" value="InterPro"/>
</dbReference>
<evidence type="ECO:0000313" key="5">
    <source>
        <dbReference type="Proteomes" id="UP000694540"/>
    </source>
</evidence>
<keyword evidence="2" id="KW-0812">Transmembrane</keyword>
<dbReference type="GeneTree" id="ENSGT00390000017799"/>
<reference evidence="4" key="2">
    <citation type="submission" date="2025-09" db="UniProtKB">
        <authorList>
            <consortium name="Ensembl"/>
        </authorList>
    </citation>
    <scope>IDENTIFICATION</scope>
</reference>
<feature type="region of interest" description="Disordered" evidence="1">
    <location>
        <begin position="1"/>
        <end position="20"/>
    </location>
</feature>
<reference evidence="4" key="1">
    <citation type="submission" date="2025-08" db="UniProtKB">
        <authorList>
            <consortium name="Ensembl"/>
        </authorList>
    </citation>
    <scope>IDENTIFICATION</scope>
</reference>
<accession>A0A8C3WU58</accession>
<dbReference type="Proteomes" id="UP000694540">
    <property type="component" value="Unplaced"/>
</dbReference>
<evidence type="ECO:0000313" key="4">
    <source>
        <dbReference type="Ensembl" id="ENSCWAP00000017819.1"/>
    </source>
</evidence>
<feature type="region of interest" description="Disordered" evidence="1">
    <location>
        <begin position="238"/>
        <end position="264"/>
    </location>
</feature>